<dbReference type="InParanoid" id="A0A0D0AXZ3"/>
<reference evidence="2" key="2">
    <citation type="submission" date="2015-01" db="EMBL/GenBank/DDBJ databases">
        <title>Evolutionary Origins and Diversification of the Mycorrhizal Mutualists.</title>
        <authorList>
            <consortium name="DOE Joint Genome Institute"/>
            <consortium name="Mycorrhizal Genomics Consortium"/>
            <person name="Kohler A."/>
            <person name="Kuo A."/>
            <person name="Nagy L.G."/>
            <person name="Floudas D."/>
            <person name="Copeland A."/>
            <person name="Barry K.W."/>
            <person name="Cichocki N."/>
            <person name="Veneault-Fourrey C."/>
            <person name="LaButti K."/>
            <person name="Lindquist E.A."/>
            <person name="Lipzen A."/>
            <person name="Lundell T."/>
            <person name="Morin E."/>
            <person name="Murat C."/>
            <person name="Riley R."/>
            <person name="Ohm R."/>
            <person name="Sun H."/>
            <person name="Tunlid A."/>
            <person name="Henrissat B."/>
            <person name="Grigoriev I.V."/>
            <person name="Hibbett D.S."/>
            <person name="Martin F."/>
        </authorList>
    </citation>
    <scope>NUCLEOTIDE SEQUENCE [LARGE SCALE GENOMIC DNA]</scope>
    <source>
        <strain evidence="2">UH-Slu-Lm8-n1</strain>
    </source>
</reference>
<keyword evidence="2" id="KW-1185">Reference proteome</keyword>
<dbReference type="HOGENOM" id="CLU_1620167_0_0_1"/>
<name>A0A0D0AXZ3_9AGAM</name>
<dbReference type="AlphaFoldDB" id="A0A0D0AXZ3"/>
<dbReference type="Proteomes" id="UP000054485">
    <property type="component" value="Unassembled WGS sequence"/>
</dbReference>
<sequence length="164" mass="18698">MQQSLALENCSGKLSLRIEIDVRIDNTQRGEASVSTPIVFVQSPFTACSNNSPMWYRSSCVEDAPLPQLDKNPTPASDTIEDNASTTSLQARLEEVEKNCNHYLELYKKYRLRWLEEIHRTDILEKYAPPNVDGYSPAQIQWDAPSPHILDEGDEMLHLHNNLQ</sequence>
<protein>
    <submittedName>
        <fullName evidence="1">Uncharacterized protein</fullName>
    </submittedName>
</protein>
<evidence type="ECO:0000313" key="2">
    <source>
        <dbReference type="Proteomes" id="UP000054485"/>
    </source>
</evidence>
<proteinExistence type="predicted"/>
<dbReference type="OrthoDB" id="2628150at2759"/>
<reference evidence="1 2" key="1">
    <citation type="submission" date="2014-04" db="EMBL/GenBank/DDBJ databases">
        <authorList>
            <consortium name="DOE Joint Genome Institute"/>
            <person name="Kuo A."/>
            <person name="Ruytinx J."/>
            <person name="Rineau F."/>
            <person name="Colpaert J."/>
            <person name="Kohler A."/>
            <person name="Nagy L.G."/>
            <person name="Floudas D."/>
            <person name="Copeland A."/>
            <person name="Barry K.W."/>
            <person name="Cichocki N."/>
            <person name="Veneault-Fourrey C."/>
            <person name="LaButti K."/>
            <person name="Lindquist E.A."/>
            <person name="Lipzen A."/>
            <person name="Lundell T."/>
            <person name="Morin E."/>
            <person name="Murat C."/>
            <person name="Sun H."/>
            <person name="Tunlid A."/>
            <person name="Henrissat B."/>
            <person name="Grigoriev I.V."/>
            <person name="Hibbett D.S."/>
            <person name="Martin F."/>
            <person name="Nordberg H.P."/>
            <person name="Cantor M.N."/>
            <person name="Hua S.X."/>
        </authorList>
    </citation>
    <scope>NUCLEOTIDE SEQUENCE [LARGE SCALE GENOMIC DNA]</scope>
    <source>
        <strain evidence="1 2">UH-Slu-Lm8-n1</strain>
    </source>
</reference>
<dbReference type="EMBL" id="KN835157">
    <property type="protein sequence ID" value="KIK46546.1"/>
    <property type="molecule type" value="Genomic_DNA"/>
</dbReference>
<organism evidence="1 2">
    <name type="scientific">Suillus luteus UH-Slu-Lm8-n1</name>
    <dbReference type="NCBI Taxonomy" id="930992"/>
    <lineage>
        <taxon>Eukaryota</taxon>
        <taxon>Fungi</taxon>
        <taxon>Dikarya</taxon>
        <taxon>Basidiomycota</taxon>
        <taxon>Agaricomycotina</taxon>
        <taxon>Agaricomycetes</taxon>
        <taxon>Agaricomycetidae</taxon>
        <taxon>Boletales</taxon>
        <taxon>Suillineae</taxon>
        <taxon>Suillaceae</taxon>
        <taxon>Suillus</taxon>
    </lineage>
</organism>
<accession>A0A0D0AXZ3</accession>
<gene>
    <name evidence="1" type="ORF">CY34DRAFT_104957</name>
</gene>
<evidence type="ECO:0000313" key="1">
    <source>
        <dbReference type="EMBL" id="KIK46546.1"/>
    </source>
</evidence>